<keyword evidence="8 13" id="KW-1133">Transmembrane helix</keyword>
<protein>
    <recommendedName>
        <fullName evidence="3 13">NADH-quinone oxidoreductase subunit J</fullName>
        <ecNumber evidence="13">7.1.1.-</ecNumber>
    </recommendedName>
</protein>
<proteinExistence type="inferred from homology"/>
<keyword evidence="14" id="KW-0560">Oxidoreductase</keyword>
<evidence type="ECO:0000256" key="3">
    <source>
        <dbReference type="ARBA" id="ARBA00019907"/>
    </source>
</evidence>
<dbReference type="InterPro" id="IPR001457">
    <property type="entry name" value="NADH_UbQ/plastoQ_OxRdtase_su6"/>
</dbReference>
<dbReference type="PANTHER" id="PTHR33269">
    <property type="entry name" value="NADH-UBIQUINONE OXIDOREDUCTASE CHAIN 6"/>
    <property type="match status" value="1"/>
</dbReference>
<evidence type="ECO:0000256" key="1">
    <source>
        <dbReference type="ARBA" id="ARBA00004651"/>
    </source>
</evidence>
<evidence type="ECO:0000256" key="13">
    <source>
        <dbReference type="RuleBase" id="RU004429"/>
    </source>
</evidence>
<dbReference type="EC" id="7.1.1.-" evidence="13"/>
<dbReference type="EMBL" id="LR217705">
    <property type="protein sequence ID" value="VFP80035.1"/>
    <property type="molecule type" value="Genomic_DNA"/>
</dbReference>
<gene>
    <name evidence="14" type="primary">nuoJ</name>
    <name evidence="14" type="ORF">ERCISPPS3390_062</name>
</gene>
<dbReference type="InterPro" id="IPR042106">
    <property type="entry name" value="Nuo/plastoQ_OxRdtase_6_NuoJ"/>
</dbReference>
<evidence type="ECO:0000256" key="7">
    <source>
        <dbReference type="ARBA" id="ARBA00022967"/>
    </source>
</evidence>
<dbReference type="Proteomes" id="UP000294338">
    <property type="component" value="Chromosome 1"/>
</dbReference>
<keyword evidence="9 13" id="KW-0520">NAD</keyword>
<comment type="caution">
    <text evidence="13">Lacks conserved residue(s) required for the propagation of feature annotation.</text>
</comment>
<accession>A0A451D301</accession>
<evidence type="ECO:0000256" key="6">
    <source>
        <dbReference type="ARBA" id="ARBA00022719"/>
    </source>
</evidence>
<dbReference type="Pfam" id="PF00499">
    <property type="entry name" value="Oxidored_q3"/>
    <property type="match status" value="1"/>
</dbReference>
<comment type="catalytic activity">
    <reaction evidence="12 13">
        <text>a quinone + NADH + 5 H(+)(in) = a quinol + NAD(+) + 4 H(+)(out)</text>
        <dbReference type="Rhea" id="RHEA:57888"/>
        <dbReference type="ChEBI" id="CHEBI:15378"/>
        <dbReference type="ChEBI" id="CHEBI:24646"/>
        <dbReference type="ChEBI" id="CHEBI:57540"/>
        <dbReference type="ChEBI" id="CHEBI:57945"/>
        <dbReference type="ChEBI" id="CHEBI:132124"/>
    </reaction>
</comment>
<dbReference type="GO" id="GO:0048038">
    <property type="term" value="F:quinone binding"/>
    <property type="evidence" value="ECO:0007669"/>
    <property type="project" value="UniProtKB-UniRule"/>
</dbReference>
<evidence type="ECO:0000256" key="10">
    <source>
        <dbReference type="ARBA" id="ARBA00023136"/>
    </source>
</evidence>
<feature type="transmembrane region" description="Helical" evidence="13">
    <location>
        <begin position="28"/>
        <end position="49"/>
    </location>
</feature>
<dbReference type="AlphaFoldDB" id="A0A451D301"/>
<keyword evidence="7" id="KW-1278">Translocase</keyword>
<dbReference type="FunFam" id="1.20.120.1200:FF:000001">
    <property type="entry name" value="NADH-quinone oxidoreductase subunit J"/>
    <property type="match status" value="1"/>
</dbReference>
<feature type="transmembrane region" description="Helical" evidence="13">
    <location>
        <begin position="56"/>
        <end position="74"/>
    </location>
</feature>
<evidence type="ECO:0000313" key="15">
    <source>
        <dbReference type="Proteomes" id="UP000294338"/>
    </source>
</evidence>
<dbReference type="GO" id="GO:0016491">
    <property type="term" value="F:oxidoreductase activity"/>
    <property type="evidence" value="ECO:0007669"/>
    <property type="project" value="UniProtKB-KW"/>
</dbReference>
<keyword evidence="5 13" id="KW-0812">Transmembrane</keyword>
<keyword evidence="4 13" id="KW-1003">Cell membrane</keyword>
<evidence type="ECO:0000256" key="5">
    <source>
        <dbReference type="ARBA" id="ARBA00022692"/>
    </source>
</evidence>
<evidence type="ECO:0000256" key="11">
    <source>
        <dbReference type="ARBA" id="ARBA00025811"/>
    </source>
</evidence>
<feature type="transmembrane region" description="Helical" evidence="13">
    <location>
        <begin position="94"/>
        <end position="113"/>
    </location>
</feature>
<feature type="transmembrane region" description="Helical" evidence="13">
    <location>
        <begin position="134"/>
        <end position="154"/>
    </location>
</feature>
<organism evidence="14 15">
    <name type="scientific">Candidatus Erwinia haradaeae</name>
    <dbReference type="NCBI Taxonomy" id="1922217"/>
    <lineage>
        <taxon>Bacteria</taxon>
        <taxon>Pseudomonadati</taxon>
        <taxon>Pseudomonadota</taxon>
        <taxon>Gammaproteobacteria</taxon>
        <taxon>Enterobacterales</taxon>
        <taxon>Erwiniaceae</taxon>
        <taxon>Erwinia</taxon>
    </lineage>
</organism>
<dbReference type="GO" id="GO:0008137">
    <property type="term" value="F:NADH dehydrogenase (ubiquinone) activity"/>
    <property type="evidence" value="ECO:0007669"/>
    <property type="project" value="UniProtKB-UniRule"/>
</dbReference>
<evidence type="ECO:0000256" key="4">
    <source>
        <dbReference type="ARBA" id="ARBA00022475"/>
    </source>
</evidence>
<keyword evidence="10 13" id="KW-0472">Membrane</keyword>
<evidence type="ECO:0000256" key="9">
    <source>
        <dbReference type="ARBA" id="ARBA00023027"/>
    </source>
</evidence>
<dbReference type="RefSeq" id="WP_197094881.1">
    <property type="nucleotide sequence ID" value="NZ_LR217705.1"/>
</dbReference>
<comment type="similarity">
    <text evidence="2 13">Belongs to the complex I subunit 6 family.</text>
</comment>
<keyword evidence="6 13" id="KW-0874">Quinone</keyword>
<comment type="subcellular location">
    <subcellularLocation>
        <location evidence="1 13">Cell membrane</location>
        <topology evidence="1 13">Multi-pass membrane protein</topology>
    </subcellularLocation>
</comment>
<comment type="subunit">
    <text evidence="11">Composed of 13 different subunits. Subunits NuoA, H, J, K, L, M, N constitute the membrane sector of the complex.</text>
</comment>
<dbReference type="PANTHER" id="PTHR33269:SF17">
    <property type="entry name" value="NADH-UBIQUINONE OXIDOREDUCTASE CHAIN 6"/>
    <property type="match status" value="1"/>
</dbReference>
<dbReference type="GO" id="GO:0005886">
    <property type="term" value="C:plasma membrane"/>
    <property type="evidence" value="ECO:0007669"/>
    <property type="project" value="UniProtKB-SubCell"/>
</dbReference>
<dbReference type="Gene3D" id="1.20.120.1200">
    <property type="entry name" value="NADH-ubiquinone/plastoquinone oxidoreductase chain 6, subunit NuoJ"/>
    <property type="match status" value="1"/>
</dbReference>
<sequence>MECLFYICGLIAALTTMRVIWHKKPIHALLYLIMSFVAVSGVLFSVGAYFTAALEIIIYAGAIVVLFMFSVMMLNLSESVVKEETTWLPPRAWIGPGFLSFLLFLIISYSIFLKNSSRIDCIMIDGKQVGMKLFGPYALAVELISMLLLSGLIVGCHIGQDSRKTGVILQKKRLSTSHKNTFKNQLEK</sequence>
<comment type="function">
    <text evidence="13">NDH-1 shuttles electrons from NADH, via FMN and iron-sulfur (Fe-S) centers, to quinones in the respiratory chain. Couples the redox reaction to proton translocation (for every two electrons transferred, four hydrogen ions are translocated across the cytoplasmic membrane), and thus conserves the redox energy in a proton gradient.</text>
</comment>
<dbReference type="NCBIfam" id="NF005162">
    <property type="entry name" value="PRK06638.1-1"/>
    <property type="match status" value="1"/>
</dbReference>
<evidence type="ECO:0000256" key="8">
    <source>
        <dbReference type="ARBA" id="ARBA00022989"/>
    </source>
</evidence>
<name>A0A451D301_9GAMM</name>
<evidence type="ECO:0000256" key="2">
    <source>
        <dbReference type="ARBA" id="ARBA00005698"/>
    </source>
</evidence>
<evidence type="ECO:0000313" key="14">
    <source>
        <dbReference type="EMBL" id="VFP80035.1"/>
    </source>
</evidence>
<evidence type="ECO:0000256" key="12">
    <source>
        <dbReference type="ARBA" id="ARBA00047712"/>
    </source>
</evidence>
<reference evidence="14 15" key="1">
    <citation type="submission" date="2019-02" db="EMBL/GenBank/DDBJ databases">
        <authorList>
            <person name="Manzano-Marin A."/>
            <person name="Manzano-Marin A."/>
        </authorList>
    </citation>
    <scope>NUCLEOTIDE SEQUENCE [LARGE SCALE GENOMIC DNA]</scope>
    <source>
        <strain evidence="14 15">ErCisplendens/pseudotsugae</strain>
    </source>
</reference>